<dbReference type="SUPFAM" id="SSF46785">
    <property type="entry name" value="Winged helix' DNA-binding domain"/>
    <property type="match status" value="1"/>
</dbReference>
<dbReference type="InterPro" id="IPR005471">
    <property type="entry name" value="Tscrpt_reg_IclR_N"/>
</dbReference>
<dbReference type="Proteomes" id="UP000433493">
    <property type="component" value="Unassembled WGS sequence"/>
</dbReference>
<evidence type="ECO:0000256" key="4">
    <source>
        <dbReference type="SAM" id="MobiDB-lite"/>
    </source>
</evidence>
<dbReference type="PROSITE" id="PS51077">
    <property type="entry name" value="HTH_ICLR"/>
    <property type="match status" value="1"/>
</dbReference>
<dbReference type="InterPro" id="IPR036390">
    <property type="entry name" value="WH_DNA-bd_sf"/>
</dbReference>
<feature type="domain" description="HTH iclR-type" evidence="5">
    <location>
        <begin position="6"/>
        <end position="67"/>
    </location>
</feature>
<dbReference type="SMART" id="SM00346">
    <property type="entry name" value="HTH_ICLR"/>
    <property type="match status" value="1"/>
</dbReference>
<evidence type="ECO:0000259" key="6">
    <source>
        <dbReference type="PROSITE" id="PS51078"/>
    </source>
</evidence>
<keyword evidence="1" id="KW-0805">Transcription regulation</keyword>
<dbReference type="SUPFAM" id="SSF55781">
    <property type="entry name" value="GAF domain-like"/>
    <property type="match status" value="1"/>
</dbReference>
<accession>A0A7J5BFE9</accession>
<name>A0A7J5BFE9_9MICO</name>
<dbReference type="PROSITE" id="PS51078">
    <property type="entry name" value="ICLR_ED"/>
    <property type="match status" value="1"/>
</dbReference>
<dbReference type="InterPro" id="IPR036388">
    <property type="entry name" value="WH-like_DNA-bd_sf"/>
</dbReference>
<dbReference type="PANTHER" id="PTHR30136">
    <property type="entry name" value="HELIX-TURN-HELIX TRANSCRIPTIONAL REGULATOR, ICLR FAMILY"/>
    <property type="match status" value="1"/>
</dbReference>
<dbReference type="InterPro" id="IPR014757">
    <property type="entry name" value="Tscrpt_reg_IclR_C"/>
</dbReference>
<keyword evidence="8" id="KW-1185">Reference proteome</keyword>
<reference evidence="7 8" key="1">
    <citation type="submission" date="2019-09" db="EMBL/GenBank/DDBJ databases">
        <title>Phylogeny of genus Pseudoclavibacter and closely related genus.</title>
        <authorList>
            <person name="Li Y."/>
        </authorList>
    </citation>
    <scope>NUCLEOTIDE SEQUENCE [LARGE SCALE GENOMIC DNA]</scope>
    <source>
        <strain evidence="7 8">KCTC 13959</strain>
    </source>
</reference>
<dbReference type="RefSeq" id="WP_158051007.1">
    <property type="nucleotide sequence ID" value="NZ_WBKB01000001.1"/>
</dbReference>
<comment type="caution">
    <text evidence="7">The sequence shown here is derived from an EMBL/GenBank/DDBJ whole genome shotgun (WGS) entry which is preliminary data.</text>
</comment>
<evidence type="ECO:0000313" key="7">
    <source>
        <dbReference type="EMBL" id="KAB1644997.1"/>
    </source>
</evidence>
<dbReference type="Gene3D" id="3.30.450.40">
    <property type="match status" value="2"/>
</dbReference>
<evidence type="ECO:0000256" key="3">
    <source>
        <dbReference type="ARBA" id="ARBA00023163"/>
    </source>
</evidence>
<dbReference type="OrthoDB" id="156285at2"/>
<feature type="region of interest" description="Disordered" evidence="4">
    <location>
        <begin position="119"/>
        <end position="140"/>
    </location>
</feature>
<evidence type="ECO:0000256" key="1">
    <source>
        <dbReference type="ARBA" id="ARBA00023015"/>
    </source>
</evidence>
<dbReference type="Pfam" id="PF09339">
    <property type="entry name" value="HTH_IclR"/>
    <property type="match status" value="1"/>
</dbReference>
<keyword evidence="2" id="KW-0238">DNA-binding</keyword>
<sequence>MAEAGSQTLSRGLKALELVSEASEPLTVPQVAEQLGIHRSMAYRLVRTLEDHAFVVRNADGALEVGVRLVALARNAARDLRAAATAELTQLAQELGKTAFIATYDGAEVVTLVTVEPQHTDSTVGQRPGSRHPIDSGAPGRVIRSQLQPEVHPPARYELSHDEVINGLTSIAVPVRLSNGVPASLAIVYLTEEIDVIEAVAKLEAAAQRIERASH</sequence>
<proteinExistence type="predicted"/>
<organism evidence="7 8">
    <name type="scientific">Gulosibacter chungangensis</name>
    <dbReference type="NCBI Taxonomy" id="979746"/>
    <lineage>
        <taxon>Bacteria</taxon>
        <taxon>Bacillati</taxon>
        <taxon>Actinomycetota</taxon>
        <taxon>Actinomycetes</taxon>
        <taxon>Micrococcales</taxon>
        <taxon>Microbacteriaceae</taxon>
        <taxon>Gulosibacter</taxon>
    </lineage>
</organism>
<dbReference type="InterPro" id="IPR029016">
    <property type="entry name" value="GAF-like_dom_sf"/>
</dbReference>
<dbReference type="Gene3D" id="1.10.10.10">
    <property type="entry name" value="Winged helix-like DNA-binding domain superfamily/Winged helix DNA-binding domain"/>
    <property type="match status" value="1"/>
</dbReference>
<keyword evidence="3" id="KW-0804">Transcription</keyword>
<dbReference type="GO" id="GO:0003677">
    <property type="term" value="F:DNA binding"/>
    <property type="evidence" value="ECO:0007669"/>
    <property type="project" value="UniProtKB-KW"/>
</dbReference>
<dbReference type="GO" id="GO:0003700">
    <property type="term" value="F:DNA-binding transcription factor activity"/>
    <property type="evidence" value="ECO:0007669"/>
    <property type="project" value="TreeGrafter"/>
</dbReference>
<dbReference type="PANTHER" id="PTHR30136:SF24">
    <property type="entry name" value="HTH-TYPE TRANSCRIPTIONAL REPRESSOR ALLR"/>
    <property type="match status" value="1"/>
</dbReference>
<evidence type="ECO:0000259" key="5">
    <source>
        <dbReference type="PROSITE" id="PS51077"/>
    </source>
</evidence>
<dbReference type="AlphaFoldDB" id="A0A7J5BFE9"/>
<dbReference type="EMBL" id="WBKB01000001">
    <property type="protein sequence ID" value="KAB1644997.1"/>
    <property type="molecule type" value="Genomic_DNA"/>
</dbReference>
<dbReference type="InterPro" id="IPR050707">
    <property type="entry name" value="HTH_MetabolicPath_Reg"/>
</dbReference>
<gene>
    <name evidence="7" type="ORF">F8O05_01695</name>
</gene>
<evidence type="ECO:0000256" key="2">
    <source>
        <dbReference type="ARBA" id="ARBA00023125"/>
    </source>
</evidence>
<feature type="domain" description="IclR-ED" evidence="6">
    <location>
        <begin position="68"/>
        <end position="215"/>
    </location>
</feature>
<evidence type="ECO:0000313" key="8">
    <source>
        <dbReference type="Proteomes" id="UP000433493"/>
    </source>
</evidence>
<protein>
    <submittedName>
        <fullName evidence="7">Helix-turn-helix domain-containing protein</fullName>
    </submittedName>
</protein>
<dbReference type="GO" id="GO:0045892">
    <property type="term" value="P:negative regulation of DNA-templated transcription"/>
    <property type="evidence" value="ECO:0007669"/>
    <property type="project" value="TreeGrafter"/>
</dbReference>